<dbReference type="SUPFAM" id="SSF46955">
    <property type="entry name" value="Putative DNA-binding domain"/>
    <property type="match status" value="1"/>
</dbReference>
<evidence type="ECO:0000313" key="3">
    <source>
        <dbReference type="EMBL" id="PKR59977.1"/>
    </source>
</evidence>
<dbReference type="EMBL" id="NXGX01000001">
    <property type="protein sequence ID" value="PKR59977.1"/>
    <property type="molecule type" value="Genomic_DNA"/>
</dbReference>
<feature type="domain" description="HTH merR-type" evidence="2">
    <location>
        <begin position="4"/>
        <end position="71"/>
    </location>
</feature>
<dbReference type="RefSeq" id="WP_022731060.1">
    <property type="nucleotide sequence ID" value="NZ_NXGX01000001.1"/>
</dbReference>
<evidence type="ECO:0000259" key="2">
    <source>
        <dbReference type="PROSITE" id="PS50937"/>
    </source>
</evidence>
<reference evidence="3 4" key="1">
    <citation type="submission" date="2017-09" db="EMBL/GenBank/DDBJ databases">
        <title>Biodiversity and function of Thalassospira species in the particle-attached aromatic-hydrocarbon-degrading consortia from the surface seawater of the China South Sea.</title>
        <authorList>
            <person name="Dong C."/>
            <person name="Lai Q."/>
            <person name="Shao Z."/>
        </authorList>
    </citation>
    <scope>NUCLEOTIDE SEQUENCE [LARGE SCALE GENOMIC DNA]</scope>
    <source>
        <strain evidence="3 4">139Z-12</strain>
    </source>
</reference>
<dbReference type="SMART" id="SM00422">
    <property type="entry name" value="HTH_MERR"/>
    <property type="match status" value="1"/>
</dbReference>
<evidence type="ECO:0000256" key="1">
    <source>
        <dbReference type="ARBA" id="ARBA00023125"/>
    </source>
</evidence>
<dbReference type="InterPro" id="IPR009061">
    <property type="entry name" value="DNA-bd_dom_put_sf"/>
</dbReference>
<dbReference type="PROSITE" id="PS50937">
    <property type="entry name" value="HTH_MERR_2"/>
    <property type="match status" value="1"/>
</dbReference>
<dbReference type="AlphaFoldDB" id="A0A2N3LB67"/>
<dbReference type="GO" id="GO:0003677">
    <property type="term" value="F:DNA binding"/>
    <property type="evidence" value="ECO:0007669"/>
    <property type="project" value="UniProtKB-KW"/>
</dbReference>
<proteinExistence type="predicted"/>
<dbReference type="Proteomes" id="UP000233332">
    <property type="component" value="Unassembled WGS sequence"/>
</dbReference>
<gene>
    <name evidence="3" type="ORF">COO92_00970</name>
</gene>
<dbReference type="PANTHER" id="PTHR30204">
    <property type="entry name" value="REDOX-CYCLING DRUG-SENSING TRANSCRIPTIONAL ACTIVATOR SOXR"/>
    <property type="match status" value="1"/>
</dbReference>
<keyword evidence="4" id="KW-1185">Reference proteome</keyword>
<sequence>MSDSYSITDLAREFDVTTRTIRFYEDQELIEPERQGQTRIYSQRDRVRLRLIMRGKRLGFSLKEIRDLLDLYDGDRSEITQLTILVSKINERRDALRTQREDIDATLDELDKLEESCQGELSRKKTG</sequence>
<dbReference type="PANTHER" id="PTHR30204:SF58">
    <property type="entry name" value="HTH-TYPE TRANSCRIPTIONAL REGULATOR YFMP"/>
    <property type="match status" value="1"/>
</dbReference>
<dbReference type="InterPro" id="IPR000551">
    <property type="entry name" value="MerR-type_HTH_dom"/>
</dbReference>
<name>A0A2N3LB67_9PROT</name>
<accession>A0A2N3LB67</accession>
<dbReference type="Pfam" id="PF13411">
    <property type="entry name" value="MerR_1"/>
    <property type="match status" value="1"/>
</dbReference>
<dbReference type="CDD" id="cd04776">
    <property type="entry name" value="HTH_GnyR"/>
    <property type="match status" value="1"/>
</dbReference>
<organism evidence="3 4">
    <name type="scientific">Thalassospira lohafexi</name>
    <dbReference type="NCBI Taxonomy" id="744227"/>
    <lineage>
        <taxon>Bacteria</taxon>
        <taxon>Pseudomonadati</taxon>
        <taxon>Pseudomonadota</taxon>
        <taxon>Alphaproteobacteria</taxon>
        <taxon>Rhodospirillales</taxon>
        <taxon>Thalassospiraceae</taxon>
        <taxon>Thalassospira</taxon>
    </lineage>
</organism>
<comment type="caution">
    <text evidence="3">The sequence shown here is derived from an EMBL/GenBank/DDBJ whole genome shotgun (WGS) entry which is preliminary data.</text>
</comment>
<keyword evidence="1" id="KW-0238">DNA-binding</keyword>
<dbReference type="GeneID" id="98668147"/>
<dbReference type="Gene3D" id="1.10.1660.10">
    <property type="match status" value="1"/>
</dbReference>
<dbReference type="GO" id="GO:0003700">
    <property type="term" value="F:DNA-binding transcription factor activity"/>
    <property type="evidence" value="ECO:0007669"/>
    <property type="project" value="InterPro"/>
</dbReference>
<evidence type="ECO:0000313" key="4">
    <source>
        <dbReference type="Proteomes" id="UP000233332"/>
    </source>
</evidence>
<dbReference type="InterPro" id="IPR047057">
    <property type="entry name" value="MerR_fam"/>
</dbReference>
<protein>
    <submittedName>
        <fullName evidence="3">MerR family transcriptional regulator</fullName>
    </submittedName>
</protein>